<feature type="domain" description="Integrase catalytic" evidence="2">
    <location>
        <begin position="1"/>
        <end position="79"/>
    </location>
</feature>
<gene>
    <name evidence="3" type="ORF">GCM10025875_31820</name>
</gene>
<keyword evidence="4" id="KW-1185">Reference proteome</keyword>
<evidence type="ECO:0000313" key="4">
    <source>
        <dbReference type="Proteomes" id="UP001157161"/>
    </source>
</evidence>
<accession>A0AA38CW01</accession>
<dbReference type="GO" id="GO:0003676">
    <property type="term" value="F:nucleic acid binding"/>
    <property type="evidence" value="ECO:0007669"/>
    <property type="project" value="InterPro"/>
</dbReference>
<reference evidence="3" key="2">
    <citation type="submission" date="2023-02" db="EMBL/GenBank/DDBJ databases">
        <authorList>
            <person name="Sun Q."/>
            <person name="Mori K."/>
        </authorList>
    </citation>
    <scope>NUCLEOTIDE SEQUENCE</scope>
    <source>
        <strain evidence="3">NBRC 112290</strain>
    </source>
</reference>
<dbReference type="SUPFAM" id="SSF53098">
    <property type="entry name" value="Ribonuclease H-like"/>
    <property type="match status" value="1"/>
</dbReference>
<dbReference type="InterPro" id="IPR012337">
    <property type="entry name" value="RNaseH-like_sf"/>
</dbReference>
<organism evidence="3 4">
    <name type="scientific">Litorihabitans aurantiacus</name>
    <dbReference type="NCBI Taxonomy" id="1930061"/>
    <lineage>
        <taxon>Bacteria</taxon>
        <taxon>Bacillati</taxon>
        <taxon>Actinomycetota</taxon>
        <taxon>Actinomycetes</taxon>
        <taxon>Micrococcales</taxon>
        <taxon>Beutenbergiaceae</taxon>
        <taxon>Litorihabitans</taxon>
    </lineage>
</organism>
<evidence type="ECO:0000256" key="1">
    <source>
        <dbReference type="SAM" id="MobiDB-lite"/>
    </source>
</evidence>
<reference evidence="3" key="1">
    <citation type="journal article" date="2014" name="Int. J. Syst. Evol. Microbiol.">
        <title>Complete genome sequence of Corynebacterium casei LMG S-19264T (=DSM 44701T), isolated from a smear-ripened cheese.</title>
        <authorList>
            <consortium name="US DOE Joint Genome Institute (JGI-PGF)"/>
            <person name="Walter F."/>
            <person name="Albersmeier A."/>
            <person name="Kalinowski J."/>
            <person name="Ruckert C."/>
        </authorList>
    </citation>
    <scope>NUCLEOTIDE SEQUENCE</scope>
    <source>
        <strain evidence="3">NBRC 112290</strain>
    </source>
</reference>
<dbReference type="PROSITE" id="PS50994">
    <property type="entry name" value="INTEGRASE"/>
    <property type="match status" value="1"/>
</dbReference>
<sequence length="87" mass="10151">MQQTPASKHQRIKPYTPRHNGKVERYQRILAEEFLYARDWNSEAERATALTGWKIHHNYHRAHTAVSDQPPASRLHHGVTNVQTLNT</sequence>
<feature type="region of interest" description="Disordered" evidence="1">
    <location>
        <begin position="65"/>
        <end position="87"/>
    </location>
</feature>
<dbReference type="EMBL" id="BSUM01000001">
    <property type="protein sequence ID" value="GMA33190.1"/>
    <property type="molecule type" value="Genomic_DNA"/>
</dbReference>
<evidence type="ECO:0000259" key="2">
    <source>
        <dbReference type="PROSITE" id="PS50994"/>
    </source>
</evidence>
<dbReference type="Proteomes" id="UP001157161">
    <property type="component" value="Unassembled WGS sequence"/>
</dbReference>
<dbReference type="AlphaFoldDB" id="A0AA38CW01"/>
<dbReference type="Pfam" id="PF13683">
    <property type="entry name" value="rve_3"/>
    <property type="match status" value="1"/>
</dbReference>
<evidence type="ECO:0000313" key="3">
    <source>
        <dbReference type="EMBL" id="GMA33190.1"/>
    </source>
</evidence>
<dbReference type="Gene3D" id="3.30.420.10">
    <property type="entry name" value="Ribonuclease H-like superfamily/Ribonuclease H"/>
    <property type="match status" value="1"/>
</dbReference>
<protein>
    <recommendedName>
        <fullName evidence="2">Integrase catalytic domain-containing protein</fullName>
    </recommendedName>
</protein>
<dbReference type="InterPro" id="IPR036397">
    <property type="entry name" value="RNaseH_sf"/>
</dbReference>
<comment type="caution">
    <text evidence="3">The sequence shown here is derived from an EMBL/GenBank/DDBJ whole genome shotgun (WGS) entry which is preliminary data.</text>
</comment>
<dbReference type="InterPro" id="IPR001584">
    <property type="entry name" value="Integrase_cat-core"/>
</dbReference>
<name>A0AA38CW01_9MICO</name>
<dbReference type="GO" id="GO:0015074">
    <property type="term" value="P:DNA integration"/>
    <property type="evidence" value="ECO:0007669"/>
    <property type="project" value="InterPro"/>
</dbReference>
<proteinExistence type="predicted"/>
<feature type="region of interest" description="Disordered" evidence="1">
    <location>
        <begin position="1"/>
        <end position="20"/>
    </location>
</feature>